<dbReference type="Proteomes" id="UP000747542">
    <property type="component" value="Unassembled WGS sequence"/>
</dbReference>
<protein>
    <recommendedName>
        <fullName evidence="8">Glycosyltransferase family 92 protein</fullName>
        <ecNumber evidence="8">2.4.1.-</ecNumber>
    </recommendedName>
</protein>
<comment type="similarity">
    <text evidence="2 8">Belongs to the glycosyltransferase 92 family.</text>
</comment>
<feature type="transmembrane region" description="Helical" evidence="8">
    <location>
        <begin position="20"/>
        <end position="38"/>
    </location>
</feature>
<keyword evidence="4 8" id="KW-0808">Transferase</keyword>
<sequence>MCQMHGSMRWVWRVLVRSSFLRSVLVFFFFFCFAFHFLCLIKTTQFGRVDEGQDFSNVVGVEERAVEGEDNEQQHQQHQQKQEEPLHTPDDPNLGPLDVWIQVQGCVVWTGNTTERVTAKTQKIRENWNLAYTAAFVLCHLTDTTSIPTRVAVVMDDQVKEASSLPVQDLNERGLMGNMSVCIKPFHYNFDRAVWLVEFIEFYRLLGADKFIFYNHTTGSNVEAVLRHYQDLGVATILPWELPVITQKEIRTEGIFAALNDCNMRSINRFPLSAMVDVDEFLIPRKHNNLLDLVSTYGDKGSTFIFQNVFFYLYWENDTAVHDALFANDNGLGYDFFDGEEAFPYLLTAFKTRRLNKPHKHGQRSKFIVRPEGVVEIGNHNVWEYIYGIKKAILVTQDVGLSHHYRICEFGGFDCLQGPNSVSGPRNTQMVAAPGETRRQRVHQNIPLSRKLPCSASSRIPLVTSSSPSEMNKVPSTLVEHTVPSTLVEHTVPSTLVQHTVPSTLVQHTVPSTLPTHCAFNTSPTHCAFNTSPTHCAFNTSPTHCAFNTTPTHCAFNTSPTHCAFNTSPTHCAFNTSPTHCAFNTSPTHCAFNTSPTHCAFNTSPTHCAFNTSPTHCAFNTSPTHCDFHRTSSNLN</sequence>
<evidence type="ECO:0000256" key="2">
    <source>
        <dbReference type="ARBA" id="ARBA00007647"/>
    </source>
</evidence>
<evidence type="ECO:0000256" key="7">
    <source>
        <dbReference type="ARBA" id="ARBA00023136"/>
    </source>
</evidence>
<comment type="subcellular location">
    <subcellularLocation>
        <location evidence="1">Membrane</location>
        <topology evidence="1">Single-pass membrane protein</topology>
    </subcellularLocation>
</comment>
<dbReference type="GO" id="GO:0005737">
    <property type="term" value="C:cytoplasm"/>
    <property type="evidence" value="ECO:0007669"/>
    <property type="project" value="TreeGrafter"/>
</dbReference>
<dbReference type="GO" id="GO:0016757">
    <property type="term" value="F:glycosyltransferase activity"/>
    <property type="evidence" value="ECO:0007669"/>
    <property type="project" value="UniProtKB-UniRule"/>
</dbReference>
<dbReference type="PANTHER" id="PTHR21461:SF40">
    <property type="entry name" value="GLYCOSYLTRANSFERASE FAMILY 92 PROTEIN"/>
    <property type="match status" value="1"/>
</dbReference>
<dbReference type="EMBL" id="JAHLQT010006356">
    <property type="protein sequence ID" value="KAG7175008.1"/>
    <property type="molecule type" value="Genomic_DNA"/>
</dbReference>
<gene>
    <name evidence="10" type="ORF">Hamer_G015217</name>
</gene>
<dbReference type="EC" id="2.4.1.-" evidence="8"/>
<keyword evidence="5 8" id="KW-0812">Transmembrane</keyword>
<keyword evidence="6 8" id="KW-1133">Transmembrane helix</keyword>
<evidence type="ECO:0000256" key="5">
    <source>
        <dbReference type="ARBA" id="ARBA00022692"/>
    </source>
</evidence>
<evidence type="ECO:0000256" key="3">
    <source>
        <dbReference type="ARBA" id="ARBA00022676"/>
    </source>
</evidence>
<dbReference type="GO" id="GO:0016020">
    <property type="term" value="C:membrane"/>
    <property type="evidence" value="ECO:0007669"/>
    <property type="project" value="UniProtKB-SubCell"/>
</dbReference>
<keyword evidence="11" id="KW-1185">Reference proteome</keyword>
<keyword evidence="3 8" id="KW-0328">Glycosyltransferase</keyword>
<feature type="region of interest" description="Disordered" evidence="9">
    <location>
        <begin position="66"/>
        <end position="89"/>
    </location>
</feature>
<dbReference type="InterPro" id="IPR008166">
    <property type="entry name" value="Glyco_transf_92"/>
</dbReference>
<comment type="caution">
    <text evidence="10">The sequence shown here is derived from an EMBL/GenBank/DDBJ whole genome shotgun (WGS) entry which is preliminary data.</text>
</comment>
<evidence type="ECO:0000313" key="11">
    <source>
        <dbReference type="Proteomes" id="UP000747542"/>
    </source>
</evidence>
<evidence type="ECO:0000313" key="10">
    <source>
        <dbReference type="EMBL" id="KAG7175008.1"/>
    </source>
</evidence>
<evidence type="ECO:0000256" key="1">
    <source>
        <dbReference type="ARBA" id="ARBA00004167"/>
    </source>
</evidence>
<name>A0A8J5TLR3_HOMAM</name>
<accession>A0A8J5TLR3</accession>
<keyword evidence="7 8" id="KW-0472">Membrane</keyword>
<evidence type="ECO:0000256" key="9">
    <source>
        <dbReference type="SAM" id="MobiDB-lite"/>
    </source>
</evidence>
<evidence type="ECO:0000256" key="4">
    <source>
        <dbReference type="ARBA" id="ARBA00022679"/>
    </source>
</evidence>
<organism evidence="10 11">
    <name type="scientific">Homarus americanus</name>
    <name type="common">American lobster</name>
    <dbReference type="NCBI Taxonomy" id="6706"/>
    <lineage>
        <taxon>Eukaryota</taxon>
        <taxon>Metazoa</taxon>
        <taxon>Ecdysozoa</taxon>
        <taxon>Arthropoda</taxon>
        <taxon>Crustacea</taxon>
        <taxon>Multicrustacea</taxon>
        <taxon>Malacostraca</taxon>
        <taxon>Eumalacostraca</taxon>
        <taxon>Eucarida</taxon>
        <taxon>Decapoda</taxon>
        <taxon>Pleocyemata</taxon>
        <taxon>Astacidea</taxon>
        <taxon>Nephropoidea</taxon>
        <taxon>Nephropidae</taxon>
        <taxon>Homarus</taxon>
    </lineage>
</organism>
<evidence type="ECO:0000256" key="6">
    <source>
        <dbReference type="ARBA" id="ARBA00022989"/>
    </source>
</evidence>
<dbReference type="Pfam" id="PF01697">
    <property type="entry name" value="Glyco_transf_92"/>
    <property type="match status" value="1"/>
</dbReference>
<reference evidence="10" key="1">
    <citation type="journal article" date="2021" name="Sci. Adv.">
        <title>The American lobster genome reveals insights on longevity, neural, and immune adaptations.</title>
        <authorList>
            <person name="Polinski J.M."/>
            <person name="Zimin A.V."/>
            <person name="Clark K.F."/>
            <person name="Kohn A.B."/>
            <person name="Sadowski N."/>
            <person name="Timp W."/>
            <person name="Ptitsyn A."/>
            <person name="Khanna P."/>
            <person name="Romanova D.Y."/>
            <person name="Williams P."/>
            <person name="Greenwood S.J."/>
            <person name="Moroz L.L."/>
            <person name="Walt D.R."/>
            <person name="Bodnar A.G."/>
        </authorList>
    </citation>
    <scope>NUCLEOTIDE SEQUENCE</scope>
    <source>
        <strain evidence="10">GMGI-L3</strain>
    </source>
</reference>
<evidence type="ECO:0000256" key="8">
    <source>
        <dbReference type="RuleBase" id="RU366017"/>
    </source>
</evidence>
<dbReference type="AlphaFoldDB" id="A0A8J5TLR3"/>
<dbReference type="PANTHER" id="PTHR21461">
    <property type="entry name" value="GLYCOSYLTRANSFERASE FAMILY 92 PROTEIN"/>
    <property type="match status" value="1"/>
</dbReference>
<proteinExistence type="inferred from homology"/>